<dbReference type="Pfam" id="PF00486">
    <property type="entry name" value="Trans_reg_C"/>
    <property type="match status" value="1"/>
</dbReference>
<dbReference type="RefSeq" id="WP_189224738.1">
    <property type="nucleotide sequence ID" value="NZ_BMRG01000007.1"/>
</dbReference>
<dbReference type="InterPro" id="IPR011990">
    <property type="entry name" value="TPR-like_helical_dom_sf"/>
</dbReference>
<protein>
    <recommendedName>
        <fullName evidence="6">OmpR/PhoB-type domain-containing protein</fullName>
    </recommendedName>
</protein>
<organism evidence="7 8">
    <name type="scientific">Saccharothrix coeruleofusca</name>
    <dbReference type="NCBI Taxonomy" id="33919"/>
    <lineage>
        <taxon>Bacteria</taxon>
        <taxon>Bacillati</taxon>
        <taxon>Actinomycetota</taxon>
        <taxon>Actinomycetes</taxon>
        <taxon>Pseudonocardiales</taxon>
        <taxon>Pseudonocardiaceae</taxon>
        <taxon>Saccharothrix</taxon>
    </lineage>
</organism>
<evidence type="ECO:0000256" key="1">
    <source>
        <dbReference type="ARBA" id="ARBA00005820"/>
    </source>
</evidence>
<dbReference type="InterPro" id="IPR036388">
    <property type="entry name" value="WH-like_DNA-bd_sf"/>
</dbReference>
<dbReference type="SMART" id="SM00862">
    <property type="entry name" value="Trans_reg_C"/>
    <property type="match status" value="1"/>
</dbReference>
<dbReference type="GO" id="GO:0000160">
    <property type="term" value="P:phosphorelay signal transduction system"/>
    <property type="evidence" value="ECO:0007669"/>
    <property type="project" value="InterPro"/>
</dbReference>
<dbReference type="PROSITE" id="PS51755">
    <property type="entry name" value="OMPR_PHOB"/>
    <property type="match status" value="1"/>
</dbReference>
<evidence type="ECO:0000256" key="2">
    <source>
        <dbReference type="ARBA" id="ARBA00023015"/>
    </source>
</evidence>
<evidence type="ECO:0000256" key="4">
    <source>
        <dbReference type="ARBA" id="ARBA00023163"/>
    </source>
</evidence>
<keyword evidence="4" id="KW-0804">Transcription</keyword>
<comment type="caution">
    <text evidence="7">The sequence shown here is derived from an EMBL/GenBank/DDBJ whole genome shotgun (WGS) entry which is preliminary data.</text>
</comment>
<evidence type="ECO:0000259" key="6">
    <source>
        <dbReference type="PROSITE" id="PS51755"/>
    </source>
</evidence>
<evidence type="ECO:0000256" key="5">
    <source>
        <dbReference type="PROSITE-ProRule" id="PRU01091"/>
    </source>
</evidence>
<proteinExistence type="inferred from homology"/>
<name>A0A918EFR2_9PSEU</name>
<dbReference type="InterPro" id="IPR016032">
    <property type="entry name" value="Sig_transdc_resp-reg_C-effctor"/>
</dbReference>
<evidence type="ECO:0000313" key="8">
    <source>
        <dbReference type="Proteomes" id="UP000639606"/>
    </source>
</evidence>
<reference evidence="7" key="2">
    <citation type="submission" date="2020-09" db="EMBL/GenBank/DDBJ databases">
        <authorList>
            <person name="Sun Q."/>
            <person name="Ohkuma M."/>
        </authorList>
    </citation>
    <scope>NUCLEOTIDE SEQUENCE</scope>
    <source>
        <strain evidence="7">JCM 3313</strain>
    </source>
</reference>
<dbReference type="GO" id="GO:0003677">
    <property type="term" value="F:DNA binding"/>
    <property type="evidence" value="ECO:0007669"/>
    <property type="project" value="UniProtKB-UniRule"/>
</dbReference>
<dbReference type="InterPro" id="IPR001867">
    <property type="entry name" value="OmpR/PhoB-type_DNA-bd"/>
</dbReference>
<keyword evidence="3 5" id="KW-0238">DNA-binding</keyword>
<dbReference type="EMBL" id="BMRG01000007">
    <property type="protein sequence ID" value="GGP62987.1"/>
    <property type="molecule type" value="Genomic_DNA"/>
</dbReference>
<gene>
    <name evidence="7" type="ORF">GCM10010185_39380</name>
</gene>
<dbReference type="AlphaFoldDB" id="A0A918EFR2"/>
<dbReference type="Pfam" id="PF03704">
    <property type="entry name" value="BTAD"/>
    <property type="match status" value="1"/>
</dbReference>
<dbReference type="GO" id="GO:0006355">
    <property type="term" value="P:regulation of DNA-templated transcription"/>
    <property type="evidence" value="ECO:0007669"/>
    <property type="project" value="InterPro"/>
</dbReference>
<dbReference type="InterPro" id="IPR051677">
    <property type="entry name" value="AfsR-DnrI-RedD_regulator"/>
</dbReference>
<sequence>MEFRILGPVEVARGDEPATPLRPKPGQVLAVLAARCGRRVAVDCLLNLLWGDHPPYRARKTLQVHVSALRAAGVPVVHRDSGYAVLAMPQQVDVHRFRELTARAAATADLGRRWELYLRALALWRGSPLAGTGAEPLRAWLCAPLEAEHLAAVEAAAALRARLGG</sequence>
<dbReference type="InterPro" id="IPR005158">
    <property type="entry name" value="BTAD"/>
</dbReference>
<feature type="DNA-binding region" description="OmpR/PhoB-type" evidence="5">
    <location>
        <begin position="1"/>
        <end position="87"/>
    </location>
</feature>
<feature type="domain" description="OmpR/PhoB-type" evidence="6">
    <location>
        <begin position="1"/>
        <end position="87"/>
    </location>
</feature>
<accession>A0A918EFR2</accession>
<evidence type="ECO:0000256" key="3">
    <source>
        <dbReference type="ARBA" id="ARBA00023125"/>
    </source>
</evidence>
<dbReference type="PANTHER" id="PTHR35807">
    <property type="entry name" value="TRANSCRIPTIONAL REGULATOR REDD-RELATED"/>
    <property type="match status" value="1"/>
</dbReference>
<dbReference type="Proteomes" id="UP000639606">
    <property type="component" value="Unassembled WGS sequence"/>
</dbReference>
<dbReference type="Gene3D" id="1.10.10.10">
    <property type="entry name" value="Winged helix-like DNA-binding domain superfamily/Winged helix DNA-binding domain"/>
    <property type="match status" value="1"/>
</dbReference>
<evidence type="ECO:0000313" key="7">
    <source>
        <dbReference type="EMBL" id="GGP62987.1"/>
    </source>
</evidence>
<dbReference type="Gene3D" id="1.25.40.10">
    <property type="entry name" value="Tetratricopeptide repeat domain"/>
    <property type="match status" value="1"/>
</dbReference>
<keyword evidence="8" id="KW-1185">Reference proteome</keyword>
<dbReference type="SUPFAM" id="SSF46894">
    <property type="entry name" value="C-terminal effector domain of the bipartite response regulators"/>
    <property type="match status" value="1"/>
</dbReference>
<dbReference type="PANTHER" id="PTHR35807:SF1">
    <property type="entry name" value="TRANSCRIPTIONAL REGULATOR REDD"/>
    <property type="match status" value="1"/>
</dbReference>
<comment type="similarity">
    <text evidence="1">Belongs to the AfsR/DnrI/RedD regulatory family.</text>
</comment>
<keyword evidence="2" id="KW-0805">Transcription regulation</keyword>
<reference evidence="7" key="1">
    <citation type="journal article" date="2014" name="Int. J. Syst. Evol. Microbiol.">
        <title>Complete genome sequence of Corynebacterium casei LMG S-19264T (=DSM 44701T), isolated from a smear-ripened cheese.</title>
        <authorList>
            <consortium name="US DOE Joint Genome Institute (JGI-PGF)"/>
            <person name="Walter F."/>
            <person name="Albersmeier A."/>
            <person name="Kalinowski J."/>
            <person name="Ruckert C."/>
        </authorList>
    </citation>
    <scope>NUCLEOTIDE SEQUENCE</scope>
    <source>
        <strain evidence="7">JCM 3313</strain>
    </source>
</reference>